<keyword evidence="1" id="KW-0732">Signal</keyword>
<keyword evidence="3" id="KW-1185">Reference proteome</keyword>
<proteinExistence type="predicted"/>
<evidence type="ECO:0000313" key="3">
    <source>
        <dbReference type="Proteomes" id="UP000011668"/>
    </source>
</evidence>
<comment type="caution">
    <text evidence="2">The sequence shown here is derived from an EMBL/GenBank/DDBJ whole genome shotgun (WGS) entry which is preliminary data.</text>
</comment>
<feature type="chain" id="PRO_5003997521" evidence="1">
    <location>
        <begin position="25"/>
        <end position="64"/>
    </location>
</feature>
<gene>
    <name evidence="2" type="ORF">AG1IA_05794</name>
</gene>
<organism evidence="2 3">
    <name type="scientific">Thanatephorus cucumeris (strain AG1-IA)</name>
    <name type="common">Rice sheath blight fungus</name>
    <name type="synonym">Rhizoctonia solani</name>
    <dbReference type="NCBI Taxonomy" id="983506"/>
    <lineage>
        <taxon>Eukaryota</taxon>
        <taxon>Fungi</taxon>
        <taxon>Dikarya</taxon>
        <taxon>Basidiomycota</taxon>
        <taxon>Agaricomycotina</taxon>
        <taxon>Agaricomycetes</taxon>
        <taxon>Cantharellales</taxon>
        <taxon>Ceratobasidiaceae</taxon>
        <taxon>Rhizoctonia</taxon>
        <taxon>Rhizoctonia solani AG-1</taxon>
    </lineage>
</organism>
<name>L8WTT5_THACA</name>
<evidence type="ECO:0000313" key="2">
    <source>
        <dbReference type="EMBL" id="ELU40178.1"/>
    </source>
</evidence>
<reference evidence="2 3" key="1">
    <citation type="journal article" date="2013" name="Nat. Commun.">
        <title>The evolution and pathogenic mechanisms of the rice sheath blight pathogen.</title>
        <authorList>
            <person name="Zheng A."/>
            <person name="Lin R."/>
            <person name="Xu L."/>
            <person name="Qin P."/>
            <person name="Tang C."/>
            <person name="Ai P."/>
            <person name="Zhang D."/>
            <person name="Liu Y."/>
            <person name="Sun Z."/>
            <person name="Feng H."/>
            <person name="Wang Y."/>
            <person name="Chen Y."/>
            <person name="Liang X."/>
            <person name="Fu R."/>
            <person name="Li Q."/>
            <person name="Zhang J."/>
            <person name="Yu X."/>
            <person name="Xie Z."/>
            <person name="Ding L."/>
            <person name="Guan P."/>
            <person name="Tang J."/>
            <person name="Liang Y."/>
            <person name="Wang S."/>
            <person name="Deng Q."/>
            <person name="Li S."/>
            <person name="Zhu J."/>
            <person name="Wang L."/>
            <person name="Liu H."/>
            <person name="Li P."/>
        </authorList>
    </citation>
    <scope>NUCLEOTIDE SEQUENCE [LARGE SCALE GENOMIC DNA]</scope>
    <source>
        <strain evidence="3">AG-1 IA</strain>
    </source>
</reference>
<dbReference type="HOGENOM" id="CLU_2869204_0_0_1"/>
<dbReference type="AlphaFoldDB" id="L8WTT5"/>
<dbReference type="EMBL" id="AFRT01001500">
    <property type="protein sequence ID" value="ELU40178.1"/>
    <property type="molecule type" value="Genomic_DNA"/>
</dbReference>
<accession>L8WTT5</accession>
<sequence length="64" mass="7112">MAAWTFSWPEAGLFLVLAPGLRQAEKPCTYSMFDHAGSGETWAGWLPITNDGYGEQLMYGGRNR</sequence>
<feature type="signal peptide" evidence="1">
    <location>
        <begin position="1"/>
        <end position="24"/>
    </location>
</feature>
<dbReference type="Proteomes" id="UP000011668">
    <property type="component" value="Unassembled WGS sequence"/>
</dbReference>
<protein>
    <submittedName>
        <fullName evidence="2">Uncharacterized protein</fullName>
    </submittedName>
</protein>
<evidence type="ECO:0000256" key="1">
    <source>
        <dbReference type="SAM" id="SignalP"/>
    </source>
</evidence>